<evidence type="ECO:0000313" key="2">
    <source>
        <dbReference type="EMBL" id="KIK18104.1"/>
    </source>
</evidence>
<dbReference type="Proteomes" id="UP000054018">
    <property type="component" value="Unassembled WGS sequence"/>
</dbReference>
<organism evidence="2 3">
    <name type="scientific">Pisolithus microcarpus 441</name>
    <dbReference type="NCBI Taxonomy" id="765257"/>
    <lineage>
        <taxon>Eukaryota</taxon>
        <taxon>Fungi</taxon>
        <taxon>Dikarya</taxon>
        <taxon>Basidiomycota</taxon>
        <taxon>Agaricomycotina</taxon>
        <taxon>Agaricomycetes</taxon>
        <taxon>Agaricomycetidae</taxon>
        <taxon>Boletales</taxon>
        <taxon>Sclerodermatineae</taxon>
        <taxon>Pisolithaceae</taxon>
        <taxon>Pisolithus</taxon>
    </lineage>
</organism>
<name>A0A0C9YVV4_9AGAM</name>
<dbReference type="HOGENOM" id="CLU_2373571_0_0_1"/>
<sequence>MNAHTYHHQDGTAGTRKDYFVHLTRVDVPLVHAQKQKVSGYLDSSGSSTVTGKNSMTSSEPTTLNKLRPLGSYANARNASPLAIVNVSSGMSGPT</sequence>
<accession>A0A0C9YVV4</accession>
<dbReference type="EMBL" id="KN833813">
    <property type="protein sequence ID" value="KIK18104.1"/>
    <property type="molecule type" value="Genomic_DNA"/>
</dbReference>
<protein>
    <submittedName>
        <fullName evidence="2">Uncharacterized protein</fullName>
    </submittedName>
</protein>
<reference evidence="3" key="2">
    <citation type="submission" date="2015-01" db="EMBL/GenBank/DDBJ databases">
        <title>Evolutionary Origins and Diversification of the Mycorrhizal Mutualists.</title>
        <authorList>
            <consortium name="DOE Joint Genome Institute"/>
            <consortium name="Mycorrhizal Genomics Consortium"/>
            <person name="Kohler A."/>
            <person name="Kuo A."/>
            <person name="Nagy L.G."/>
            <person name="Floudas D."/>
            <person name="Copeland A."/>
            <person name="Barry K.W."/>
            <person name="Cichocki N."/>
            <person name="Veneault-Fourrey C."/>
            <person name="LaButti K."/>
            <person name="Lindquist E.A."/>
            <person name="Lipzen A."/>
            <person name="Lundell T."/>
            <person name="Morin E."/>
            <person name="Murat C."/>
            <person name="Riley R."/>
            <person name="Ohm R."/>
            <person name="Sun H."/>
            <person name="Tunlid A."/>
            <person name="Henrissat B."/>
            <person name="Grigoriev I.V."/>
            <person name="Hibbett D.S."/>
            <person name="Martin F."/>
        </authorList>
    </citation>
    <scope>NUCLEOTIDE SEQUENCE [LARGE SCALE GENOMIC DNA]</scope>
    <source>
        <strain evidence="3">441</strain>
    </source>
</reference>
<keyword evidence="3" id="KW-1185">Reference proteome</keyword>
<dbReference type="AlphaFoldDB" id="A0A0C9YVV4"/>
<gene>
    <name evidence="2" type="ORF">PISMIDRAFT_199019</name>
</gene>
<feature type="compositionally biased region" description="Polar residues" evidence="1">
    <location>
        <begin position="42"/>
        <end position="65"/>
    </location>
</feature>
<proteinExistence type="predicted"/>
<evidence type="ECO:0000313" key="3">
    <source>
        <dbReference type="Proteomes" id="UP000054018"/>
    </source>
</evidence>
<feature type="region of interest" description="Disordered" evidence="1">
    <location>
        <begin position="41"/>
        <end position="65"/>
    </location>
</feature>
<evidence type="ECO:0000256" key="1">
    <source>
        <dbReference type="SAM" id="MobiDB-lite"/>
    </source>
</evidence>
<reference evidence="2 3" key="1">
    <citation type="submission" date="2014-04" db="EMBL/GenBank/DDBJ databases">
        <authorList>
            <consortium name="DOE Joint Genome Institute"/>
            <person name="Kuo A."/>
            <person name="Kohler A."/>
            <person name="Costa M.D."/>
            <person name="Nagy L.G."/>
            <person name="Floudas D."/>
            <person name="Copeland A."/>
            <person name="Barry K.W."/>
            <person name="Cichocki N."/>
            <person name="Veneault-Fourrey C."/>
            <person name="LaButti K."/>
            <person name="Lindquist E.A."/>
            <person name="Lipzen A."/>
            <person name="Lundell T."/>
            <person name="Morin E."/>
            <person name="Murat C."/>
            <person name="Sun H."/>
            <person name="Tunlid A."/>
            <person name="Henrissat B."/>
            <person name="Grigoriev I.V."/>
            <person name="Hibbett D.S."/>
            <person name="Martin F."/>
            <person name="Nordberg H.P."/>
            <person name="Cantor M.N."/>
            <person name="Hua S.X."/>
        </authorList>
    </citation>
    <scope>NUCLEOTIDE SEQUENCE [LARGE SCALE GENOMIC DNA]</scope>
    <source>
        <strain evidence="2 3">441</strain>
    </source>
</reference>